<feature type="compositionally biased region" description="Acidic residues" evidence="6">
    <location>
        <begin position="126"/>
        <end position="140"/>
    </location>
</feature>
<evidence type="ECO:0000256" key="6">
    <source>
        <dbReference type="SAM" id="MobiDB-lite"/>
    </source>
</evidence>
<dbReference type="PANTHER" id="PTHR31885">
    <property type="entry name" value="GH04784P"/>
    <property type="match status" value="1"/>
</dbReference>
<comment type="subcellular location">
    <subcellularLocation>
        <location evidence="1">Membrane</location>
        <topology evidence="1">Multi-pass membrane protein</topology>
    </subcellularLocation>
</comment>
<evidence type="ECO:0008006" key="9">
    <source>
        <dbReference type="Google" id="ProtNLM"/>
    </source>
</evidence>
<sequence length="325" mass="34874">MPNLSTLLPPFLSTLSLPPPQSTHLLNISLPLLVLSERFSFYPGSYIFKLLSSAAFLAGPLYYLAPSSPFQLSQWNPYHLRIAAGLVFSAVGDYCLIPTRTAYYDKHLGVLHAARKQSSAGKRAEEEEEDVAEEEEEETPQDISKSFRAGVAAFAAAHISYVLAFLHNTTNRSASTQISWPIFTTTFGASMLLAKITGIIYPPRNTKSKSKSKSKSKHAASLANCNLLNLSIADDMRPLVLGYSAIISGMLAVAASTSAAAPATAAGGFAPAHQRLLGAVMFVASDLFVARDAFGKGNEGHPGWLRPSAGFGLYFWAQMLIAGTV</sequence>
<evidence type="ECO:0000256" key="3">
    <source>
        <dbReference type="ARBA" id="ARBA00022692"/>
    </source>
</evidence>
<feature type="region of interest" description="Disordered" evidence="6">
    <location>
        <begin position="119"/>
        <end position="143"/>
    </location>
</feature>
<dbReference type="EMBL" id="KN275972">
    <property type="protein sequence ID" value="EEH43437.1"/>
    <property type="molecule type" value="Genomic_DNA"/>
</dbReference>
<dbReference type="InParanoid" id="C1GLX1"/>
<dbReference type="Proteomes" id="UP000001628">
    <property type="component" value="Unassembled WGS sequence"/>
</dbReference>
<keyword evidence="8" id="KW-1185">Reference proteome</keyword>
<dbReference type="AlphaFoldDB" id="C1GLX1"/>
<dbReference type="OrthoDB" id="2133758at2759"/>
<accession>C1GLX1</accession>
<proteinExistence type="inferred from homology"/>
<keyword evidence="4" id="KW-1133">Transmembrane helix</keyword>
<reference evidence="7 8" key="1">
    <citation type="journal article" date="2011" name="PLoS Genet.">
        <title>Comparative genomic analysis of human fungal pathogens causing paracoccidioidomycosis.</title>
        <authorList>
            <person name="Desjardins C.A."/>
            <person name="Champion M.D."/>
            <person name="Holder J.W."/>
            <person name="Muszewska A."/>
            <person name="Goldberg J."/>
            <person name="Bailao A.M."/>
            <person name="Brigido M.M."/>
            <person name="Ferreira M.E."/>
            <person name="Garcia A.M."/>
            <person name="Grynberg M."/>
            <person name="Gujja S."/>
            <person name="Heiman D.I."/>
            <person name="Henn M.R."/>
            <person name="Kodira C.D."/>
            <person name="Leon-Narvaez H."/>
            <person name="Longo L.V."/>
            <person name="Ma L.J."/>
            <person name="Malavazi I."/>
            <person name="Matsuo A.L."/>
            <person name="Morais F.V."/>
            <person name="Pereira M."/>
            <person name="Rodriguez-Brito S."/>
            <person name="Sakthikumar S."/>
            <person name="Salem-Izacc S.M."/>
            <person name="Sykes S.M."/>
            <person name="Teixeira M.M."/>
            <person name="Vallejo M.C."/>
            <person name="Walter M.E."/>
            <person name="Yandava C."/>
            <person name="Young S."/>
            <person name="Zeng Q."/>
            <person name="Zucker J."/>
            <person name="Felipe M.S."/>
            <person name="Goldman G.H."/>
            <person name="Haas B.J."/>
            <person name="McEwen J.G."/>
            <person name="Nino-Vega G."/>
            <person name="Puccia R."/>
            <person name="San-Blas G."/>
            <person name="Soares C.M."/>
            <person name="Birren B.W."/>
            <person name="Cuomo C.A."/>
        </authorList>
    </citation>
    <scope>NUCLEOTIDE SEQUENCE [LARGE SCALE GENOMIC DNA]</scope>
    <source>
        <strain evidence="7 8">Pb18</strain>
    </source>
</reference>
<evidence type="ECO:0000256" key="4">
    <source>
        <dbReference type="ARBA" id="ARBA00022989"/>
    </source>
</evidence>
<evidence type="ECO:0000313" key="7">
    <source>
        <dbReference type="EMBL" id="EEH43437.1"/>
    </source>
</evidence>
<organism evidence="7 8">
    <name type="scientific">Paracoccidioides brasiliensis (strain Pb18)</name>
    <dbReference type="NCBI Taxonomy" id="502780"/>
    <lineage>
        <taxon>Eukaryota</taxon>
        <taxon>Fungi</taxon>
        <taxon>Dikarya</taxon>
        <taxon>Ascomycota</taxon>
        <taxon>Pezizomycotina</taxon>
        <taxon>Eurotiomycetes</taxon>
        <taxon>Eurotiomycetidae</taxon>
        <taxon>Onygenales</taxon>
        <taxon>Ajellomycetaceae</taxon>
        <taxon>Paracoccidioides</taxon>
    </lineage>
</organism>
<name>C1GLX1_PARBD</name>
<evidence type="ECO:0000313" key="8">
    <source>
        <dbReference type="Proteomes" id="UP000001628"/>
    </source>
</evidence>
<dbReference type="RefSeq" id="XP_010763629.1">
    <property type="nucleotide sequence ID" value="XM_010765327.1"/>
</dbReference>
<comment type="similarity">
    <text evidence="2">Belongs to the TMEM86 family.</text>
</comment>
<evidence type="ECO:0000256" key="5">
    <source>
        <dbReference type="ARBA" id="ARBA00023136"/>
    </source>
</evidence>
<evidence type="ECO:0000256" key="1">
    <source>
        <dbReference type="ARBA" id="ARBA00004141"/>
    </source>
</evidence>
<dbReference type="OMA" id="FWGQMVL"/>
<dbReference type="Pfam" id="PF07947">
    <property type="entry name" value="YhhN"/>
    <property type="match status" value="1"/>
</dbReference>
<dbReference type="GO" id="GO:0016020">
    <property type="term" value="C:membrane"/>
    <property type="evidence" value="ECO:0007669"/>
    <property type="project" value="UniProtKB-SubCell"/>
</dbReference>
<gene>
    <name evidence="7" type="ORF">PADG_08362</name>
</gene>
<dbReference type="GO" id="GO:0016787">
    <property type="term" value="F:hydrolase activity"/>
    <property type="evidence" value="ECO:0007669"/>
    <property type="project" value="TreeGrafter"/>
</dbReference>
<dbReference type="InterPro" id="IPR012506">
    <property type="entry name" value="TMEM86B-like"/>
</dbReference>
<keyword evidence="3" id="KW-0812">Transmembrane</keyword>
<protein>
    <recommendedName>
        <fullName evidence="9">YhhN domain-containing protein</fullName>
    </recommendedName>
</protein>
<dbReference type="VEuPathDB" id="FungiDB:PADG_08362"/>
<dbReference type="eggNOG" id="ENOG502S4R1">
    <property type="taxonomic scope" value="Eukaryota"/>
</dbReference>
<dbReference type="PANTHER" id="PTHR31885:SF6">
    <property type="entry name" value="GH04784P"/>
    <property type="match status" value="1"/>
</dbReference>
<evidence type="ECO:0000256" key="2">
    <source>
        <dbReference type="ARBA" id="ARBA00007375"/>
    </source>
</evidence>
<dbReference type="KEGG" id="pbn:PADG_08362"/>
<dbReference type="HOGENOM" id="CLU_065386_0_0_1"/>
<keyword evidence="5" id="KW-0472">Membrane</keyword>
<dbReference type="GeneID" id="22586666"/>